<dbReference type="EMBL" id="CAAALY010012652">
    <property type="protein sequence ID" value="VEL11727.1"/>
    <property type="molecule type" value="Genomic_DNA"/>
</dbReference>
<reference evidence="2" key="1">
    <citation type="submission" date="2018-11" db="EMBL/GenBank/DDBJ databases">
        <authorList>
            <consortium name="Pathogen Informatics"/>
        </authorList>
    </citation>
    <scope>NUCLEOTIDE SEQUENCE</scope>
</reference>
<evidence type="ECO:0000313" key="2">
    <source>
        <dbReference type="EMBL" id="VEL11727.1"/>
    </source>
</evidence>
<name>A0A448WH99_9PLAT</name>
<protein>
    <submittedName>
        <fullName evidence="2">Uncharacterized protein</fullName>
    </submittedName>
</protein>
<dbReference type="Proteomes" id="UP000784294">
    <property type="component" value="Unassembled WGS sequence"/>
</dbReference>
<organism evidence="2 3">
    <name type="scientific">Protopolystoma xenopodis</name>
    <dbReference type="NCBI Taxonomy" id="117903"/>
    <lineage>
        <taxon>Eukaryota</taxon>
        <taxon>Metazoa</taxon>
        <taxon>Spiralia</taxon>
        <taxon>Lophotrochozoa</taxon>
        <taxon>Platyhelminthes</taxon>
        <taxon>Monogenea</taxon>
        <taxon>Polyopisthocotylea</taxon>
        <taxon>Polystomatidea</taxon>
        <taxon>Polystomatidae</taxon>
        <taxon>Protopolystoma</taxon>
    </lineage>
</organism>
<accession>A0A448WH99</accession>
<evidence type="ECO:0000256" key="1">
    <source>
        <dbReference type="SAM" id="MobiDB-lite"/>
    </source>
</evidence>
<gene>
    <name evidence="2" type="ORF">PXEA_LOCUS5167</name>
</gene>
<dbReference type="AlphaFoldDB" id="A0A448WH99"/>
<sequence length="161" mass="17313">MVEVELPATLLWILTPKLDLLSRSDAYQELAFRLRQQGYQAHLISRKKKCMAKENAVVKATSVVPPEQGQGEVDGELKVSESVRPNSPEKSPLAEGTGTQGLPIGNCPSASSPVISMPETVKPTGDASSTREAAYDATSKQSVRRAVSESREAVSTSIFLN</sequence>
<feature type="region of interest" description="Disordered" evidence="1">
    <location>
        <begin position="62"/>
        <end position="161"/>
    </location>
</feature>
<evidence type="ECO:0000313" key="3">
    <source>
        <dbReference type="Proteomes" id="UP000784294"/>
    </source>
</evidence>
<proteinExistence type="predicted"/>
<comment type="caution">
    <text evidence="2">The sequence shown here is derived from an EMBL/GenBank/DDBJ whole genome shotgun (WGS) entry which is preliminary data.</text>
</comment>
<keyword evidence="3" id="KW-1185">Reference proteome</keyword>